<dbReference type="SUPFAM" id="SSF63380">
    <property type="entry name" value="Riboflavin synthase domain-like"/>
    <property type="match status" value="2"/>
</dbReference>
<dbReference type="NCBIfam" id="NF006767">
    <property type="entry name" value="PRK09289.1"/>
    <property type="match status" value="1"/>
</dbReference>
<dbReference type="Pfam" id="PF00677">
    <property type="entry name" value="Lum_binding"/>
    <property type="match status" value="2"/>
</dbReference>
<evidence type="ECO:0000313" key="13">
    <source>
        <dbReference type="EMBL" id="QDU30313.1"/>
    </source>
</evidence>
<evidence type="ECO:0000313" key="14">
    <source>
        <dbReference type="Proteomes" id="UP000315017"/>
    </source>
</evidence>
<sequence>MARFRRISFAGSRNREIDSRQLKSPAFASPYAGLARFCYHAGMFTGLVEELGTITAVVPQGAAVELSLHAPLVASDAAIGDSISVNGCCLTVVRREGDVLSFEAGSETLSRTNLGRLHSGSRVNLERSLKVGDRLGGHYVSGHIDALATLDRRLEEGPWAFLWFRVPAELSRQLASKGSVAVDGVSLTLVECMADQFSVALIPHTLAVTTLGQLQPGDAVNIETDLLAKYVQRQLAFVVDR</sequence>
<dbReference type="InterPro" id="IPR001783">
    <property type="entry name" value="Lumazine-bd"/>
</dbReference>
<comment type="function">
    <text evidence="2">Catalyzes the dismutation of two molecules of 6,7-dimethyl-8-ribityllumazine, resulting in the formation of riboflavin and 5-amino-6-(D-ribitylamino)uracil.</text>
</comment>
<evidence type="ECO:0000256" key="5">
    <source>
        <dbReference type="ARBA" id="ARBA00012827"/>
    </source>
</evidence>
<protein>
    <recommendedName>
        <fullName evidence="6 10">Riboflavin synthase</fullName>
        <ecNumber evidence="5 10">2.5.1.9</ecNumber>
    </recommendedName>
</protein>
<dbReference type="InterPro" id="IPR017938">
    <property type="entry name" value="Riboflavin_synthase-like_b-brl"/>
</dbReference>
<dbReference type="InterPro" id="IPR023366">
    <property type="entry name" value="ATP_synth_asu-like_sf"/>
</dbReference>
<dbReference type="Gene3D" id="2.40.30.20">
    <property type="match status" value="2"/>
</dbReference>
<organism evidence="13 14">
    <name type="scientific">Anatilimnocola aggregata</name>
    <dbReference type="NCBI Taxonomy" id="2528021"/>
    <lineage>
        <taxon>Bacteria</taxon>
        <taxon>Pseudomonadati</taxon>
        <taxon>Planctomycetota</taxon>
        <taxon>Planctomycetia</taxon>
        <taxon>Pirellulales</taxon>
        <taxon>Pirellulaceae</taxon>
        <taxon>Anatilimnocola</taxon>
    </lineage>
</organism>
<evidence type="ECO:0000256" key="4">
    <source>
        <dbReference type="ARBA" id="ARBA00011233"/>
    </source>
</evidence>
<dbReference type="CDD" id="cd00402">
    <property type="entry name" value="Riboflavin_synthase_like"/>
    <property type="match status" value="1"/>
</dbReference>
<evidence type="ECO:0000259" key="12">
    <source>
        <dbReference type="PROSITE" id="PS51177"/>
    </source>
</evidence>
<evidence type="ECO:0000256" key="9">
    <source>
        <dbReference type="ARBA" id="ARBA00022737"/>
    </source>
</evidence>
<proteinExistence type="predicted"/>
<dbReference type="InterPro" id="IPR026017">
    <property type="entry name" value="Lumazine-bd_dom"/>
</dbReference>
<keyword evidence="7" id="KW-0686">Riboflavin biosynthesis</keyword>
<dbReference type="PANTHER" id="PTHR21098:SF12">
    <property type="entry name" value="RIBOFLAVIN SYNTHASE"/>
    <property type="match status" value="1"/>
</dbReference>
<evidence type="ECO:0000256" key="3">
    <source>
        <dbReference type="ARBA" id="ARBA00004887"/>
    </source>
</evidence>
<feature type="repeat" description="Lumazine-binding" evidence="11">
    <location>
        <begin position="43"/>
        <end position="138"/>
    </location>
</feature>
<dbReference type="FunFam" id="2.40.30.20:FF:000003">
    <property type="entry name" value="Riboflavin synthase, alpha subunit"/>
    <property type="match status" value="1"/>
</dbReference>
<dbReference type="NCBIfam" id="TIGR00187">
    <property type="entry name" value="ribE"/>
    <property type="match status" value="1"/>
</dbReference>
<dbReference type="PROSITE" id="PS51177">
    <property type="entry name" value="LUMAZINE_BIND"/>
    <property type="match status" value="2"/>
</dbReference>
<keyword evidence="9" id="KW-0677">Repeat</keyword>
<dbReference type="PIRSF" id="PIRSF000498">
    <property type="entry name" value="Riboflavin_syn_A"/>
    <property type="match status" value="1"/>
</dbReference>
<dbReference type="EC" id="2.5.1.9" evidence="5 10"/>
<dbReference type="GO" id="GO:0004746">
    <property type="term" value="F:riboflavin synthase activity"/>
    <property type="evidence" value="ECO:0007669"/>
    <property type="project" value="UniProtKB-UniRule"/>
</dbReference>
<gene>
    <name evidence="13" type="primary">ribE</name>
    <name evidence="13" type="ORF">ETAA8_54330</name>
</gene>
<dbReference type="AlphaFoldDB" id="A0A517YJA9"/>
<feature type="repeat" description="Lumazine-binding" evidence="11">
    <location>
        <begin position="139"/>
        <end position="235"/>
    </location>
</feature>
<feature type="domain" description="Lumazine-binding" evidence="12">
    <location>
        <begin position="139"/>
        <end position="235"/>
    </location>
</feature>
<dbReference type="NCBIfam" id="NF009566">
    <property type="entry name" value="PRK13020.1"/>
    <property type="match status" value="1"/>
</dbReference>
<evidence type="ECO:0000256" key="10">
    <source>
        <dbReference type="NCBIfam" id="TIGR00187"/>
    </source>
</evidence>
<evidence type="ECO:0000256" key="8">
    <source>
        <dbReference type="ARBA" id="ARBA00022679"/>
    </source>
</evidence>
<dbReference type="EMBL" id="CP036274">
    <property type="protein sequence ID" value="QDU30313.1"/>
    <property type="molecule type" value="Genomic_DNA"/>
</dbReference>
<comment type="pathway">
    <text evidence="3">Cofactor biosynthesis; riboflavin biosynthesis; riboflavin from 2-hydroxy-3-oxobutyl phosphate and 5-amino-6-(D-ribitylamino)uracil: step 2/2.</text>
</comment>
<evidence type="ECO:0000256" key="11">
    <source>
        <dbReference type="PROSITE-ProRule" id="PRU00524"/>
    </source>
</evidence>
<keyword evidence="14" id="KW-1185">Reference proteome</keyword>
<evidence type="ECO:0000256" key="2">
    <source>
        <dbReference type="ARBA" id="ARBA00002803"/>
    </source>
</evidence>
<evidence type="ECO:0000256" key="6">
    <source>
        <dbReference type="ARBA" id="ARBA00013950"/>
    </source>
</evidence>
<accession>A0A517YJA9</accession>
<feature type="domain" description="Lumazine-binding" evidence="12">
    <location>
        <begin position="43"/>
        <end position="138"/>
    </location>
</feature>
<evidence type="ECO:0000256" key="1">
    <source>
        <dbReference type="ARBA" id="ARBA00000968"/>
    </source>
</evidence>
<comment type="subunit">
    <text evidence="4">Homotrimer.</text>
</comment>
<reference evidence="13 14" key="1">
    <citation type="submission" date="2019-02" db="EMBL/GenBank/DDBJ databases">
        <title>Deep-cultivation of Planctomycetes and their phenomic and genomic characterization uncovers novel biology.</title>
        <authorList>
            <person name="Wiegand S."/>
            <person name="Jogler M."/>
            <person name="Boedeker C."/>
            <person name="Pinto D."/>
            <person name="Vollmers J."/>
            <person name="Rivas-Marin E."/>
            <person name="Kohn T."/>
            <person name="Peeters S.H."/>
            <person name="Heuer A."/>
            <person name="Rast P."/>
            <person name="Oberbeckmann S."/>
            <person name="Bunk B."/>
            <person name="Jeske O."/>
            <person name="Meyerdierks A."/>
            <person name="Storesund J.E."/>
            <person name="Kallscheuer N."/>
            <person name="Luecker S."/>
            <person name="Lage O.M."/>
            <person name="Pohl T."/>
            <person name="Merkel B.J."/>
            <person name="Hornburger P."/>
            <person name="Mueller R.-W."/>
            <person name="Bruemmer F."/>
            <person name="Labrenz M."/>
            <person name="Spormann A.M."/>
            <person name="Op den Camp H."/>
            <person name="Overmann J."/>
            <person name="Amann R."/>
            <person name="Jetten M.S.M."/>
            <person name="Mascher T."/>
            <person name="Medema M.H."/>
            <person name="Devos D.P."/>
            <person name="Kaster A.-K."/>
            <person name="Ovreas L."/>
            <person name="Rohde M."/>
            <person name="Galperin M.Y."/>
            <person name="Jogler C."/>
        </authorList>
    </citation>
    <scope>NUCLEOTIDE SEQUENCE [LARGE SCALE GENOMIC DNA]</scope>
    <source>
        <strain evidence="13 14">ETA_A8</strain>
    </source>
</reference>
<dbReference type="Proteomes" id="UP000315017">
    <property type="component" value="Chromosome"/>
</dbReference>
<dbReference type="GO" id="GO:0009231">
    <property type="term" value="P:riboflavin biosynthetic process"/>
    <property type="evidence" value="ECO:0007669"/>
    <property type="project" value="UniProtKB-KW"/>
</dbReference>
<name>A0A517YJA9_9BACT</name>
<comment type="catalytic activity">
    <reaction evidence="1">
        <text>2 6,7-dimethyl-8-(1-D-ribityl)lumazine + H(+) = 5-amino-6-(D-ribitylamino)uracil + riboflavin</text>
        <dbReference type="Rhea" id="RHEA:20772"/>
        <dbReference type="ChEBI" id="CHEBI:15378"/>
        <dbReference type="ChEBI" id="CHEBI:15934"/>
        <dbReference type="ChEBI" id="CHEBI:57986"/>
        <dbReference type="ChEBI" id="CHEBI:58201"/>
        <dbReference type="EC" id="2.5.1.9"/>
    </reaction>
</comment>
<evidence type="ECO:0000256" key="7">
    <source>
        <dbReference type="ARBA" id="ARBA00022619"/>
    </source>
</evidence>
<dbReference type="PANTHER" id="PTHR21098">
    <property type="entry name" value="RIBOFLAVIN SYNTHASE ALPHA CHAIN"/>
    <property type="match status" value="1"/>
</dbReference>
<keyword evidence="8 13" id="KW-0808">Transferase</keyword>
<dbReference type="KEGG" id="aagg:ETAA8_54330"/>
<dbReference type="FunFam" id="2.40.30.20:FF:000004">
    <property type="entry name" value="Riboflavin synthase, alpha subunit"/>
    <property type="match status" value="1"/>
</dbReference>